<gene>
    <name evidence="5" type="ORF">NE695_01930</name>
</gene>
<evidence type="ECO:0000313" key="5">
    <source>
        <dbReference type="EMBL" id="MCQ4838670.1"/>
    </source>
</evidence>
<reference evidence="5 6" key="1">
    <citation type="submission" date="2022-06" db="EMBL/GenBank/DDBJ databases">
        <title>Isolation of gut microbiota from human fecal samples.</title>
        <authorList>
            <person name="Pamer E.G."/>
            <person name="Barat B."/>
            <person name="Waligurski E."/>
            <person name="Medina S."/>
            <person name="Paddock L."/>
            <person name="Mostad J."/>
        </authorList>
    </citation>
    <scope>NUCLEOTIDE SEQUENCE [LARGE SCALE GENOMIC DNA]</scope>
    <source>
        <strain evidence="5 6">DFI.9.73</strain>
    </source>
</reference>
<sequence length="161" mass="17610">MINSYTQAFAHRLSGRANAWAAIRGGQEYPRLLGTVKFFQTQAGVLVLAEIHNLPYEQGPCENSVFGFHIHEGRSCDGMTQEEFSAAEGHFNPDGCPHPAHAGDLPPLFANHGYAWSAFLTSRFTIRQVLGRTLIIHGSPDDFTTQPAGNSGKRIACGEIR</sequence>
<comment type="cofactor">
    <cofactor evidence="3">
        <name>Cu cation</name>
        <dbReference type="ChEBI" id="CHEBI:23378"/>
    </cofactor>
    <text evidence="3">Binds 1 copper ion per subunit.</text>
</comment>
<keyword evidence="3" id="KW-0479">Metal-binding</keyword>
<organism evidence="5 6">
    <name type="scientific">Neglectibacter timonensis</name>
    <dbReference type="NCBI Taxonomy" id="1776382"/>
    <lineage>
        <taxon>Bacteria</taxon>
        <taxon>Bacillati</taxon>
        <taxon>Bacillota</taxon>
        <taxon>Clostridia</taxon>
        <taxon>Eubacteriales</taxon>
        <taxon>Oscillospiraceae</taxon>
        <taxon>Neglectibacter</taxon>
    </lineage>
</organism>
<evidence type="ECO:0000256" key="3">
    <source>
        <dbReference type="RuleBase" id="RU000393"/>
    </source>
</evidence>
<keyword evidence="3" id="KW-0560">Oxidoreductase</keyword>
<keyword evidence="3" id="KW-0186">Copper</keyword>
<comment type="catalytic activity">
    <reaction evidence="3">
        <text>2 superoxide + 2 H(+) = H2O2 + O2</text>
        <dbReference type="Rhea" id="RHEA:20696"/>
        <dbReference type="ChEBI" id="CHEBI:15378"/>
        <dbReference type="ChEBI" id="CHEBI:15379"/>
        <dbReference type="ChEBI" id="CHEBI:16240"/>
        <dbReference type="ChEBI" id="CHEBI:18421"/>
        <dbReference type="EC" id="1.15.1.1"/>
    </reaction>
</comment>
<dbReference type="PANTHER" id="PTHR10003">
    <property type="entry name" value="SUPEROXIDE DISMUTASE CU-ZN -RELATED"/>
    <property type="match status" value="1"/>
</dbReference>
<accession>A0ABT1RVL5</accession>
<dbReference type="Pfam" id="PF00080">
    <property type="entry name" value="Sod_Cu"/>
    <property type="match status" value="1"/>
</dbReference>
<keyword evidence="3" id="KW-0862">Zinc</keyword>
<dbReference type="InterPro" id="IPR024134">
    <property type="entry name" value="SOD_Cu/Zn_/chaperone"/>
</dbReference>
<keyword evidence="6" id="KW-1185">Reference proteome</keyword>
<comment type="cofactor">
    <cofactor evidence="3">
        <name>Zn(2+)</name>
        <dbReference type="ChEBI" id="CHEBI:29105"/>
    </cofactor>
    <text evidence="3">Binds 1 zinc ion per subunit.</text>
</comment>
<evidence type="ECO:0000256" key="1">
    <source>
        <dbReference type="ARBA" id="ARBA00010457"/>
    </source>
</evidence>
<dbReference type="Gene3D" id="2.60.40.200">
    <property type="entry name" value="Superoxide dismutase, copper/zinc binding domain"/>
    <property type="match status" value="1"/>
</dbReference>
<name>A0ABT1RVL5_9FIRM</name>
<dbReference type="InterPro" id="IPR001424">
    <property type="entry name" value="SOD_Cu_Zn_dom"/>
</dbReference>
<dbReference type="EMBL" id="JANFZH010000003">
    <property type="protein sequence ID" value="MCQ4838670.1"/>
    <property type="molecule type" value="Genomic_DNA"/>
</dbReference>
<dbReference type="InterPro" id="IPR018152">
    <property type="entry name" value="SOD_Cu/Zn_BS"/>
</dbReference>
<proteinExistence type="inferred from homology"/>
<dbReference type="PROSITE" id="PS00332">
    <property type="entry name" value="SOD_CU_ZN_2"/>
    <property type="match status" value="1"/>
</dbReference>
<dbReference type="GeneID" id="90533842"/>
<dbReference type="InterPro" id="IPR036423">
    <property type="entry name" value="SOD-like_Cu/Zn_dom_sf"/>
</dbReference>
<evidence type="ECO:0000313" key="6">
    <source>
        <dbReference type="Proteomes" id="UP001524473"/>
    </source>
</evidence>
<dbReference type="Proteomes" id="UP001524473">
    <property type="component" value="Unassembled WGS sequence"/>
</dbReference>
<feature type="domain" description="Superoxide dismutase copper/zinc binding" evidence="4">
    <location>
        <begin position="34"/>
        <end position="160"/>
    </location>
</feature>
<protein>
    <recommendedName>
        <fullName evidence="3">Superoxide dismutase [Cu-Zn]</fullName>
        <ecNumber evidence="3">1.15.1.1</ecNumber>
    </recommendedName>
</protein>
<dbReference type="RefSeq" id="WP_082942325.1">
    <property type="nucleotide sequence ID" value="NZ_CABKVV010000014.1"/>
</dbReference>
<evidence type="ECO:0000256" key="2">
    <source>
        <dbReference type="ARBA" id="ARBA00024900"/>
    </source>
</evidence>
<dbReference type="EC" id="1.15.1.1" evidence="3"/>
<dbReference type="SUPFAM" id="SSF49329">
    <property type="entry name" value="Cu,Zn superoxide dismutase-like"/>
    <property type="match status" value="1"/>
</dbReference>
<comment type="similarity">
    <text evidence="1 3">Belongs to the Cu-Zn superoxide dismutase family.</text>
</comment>
<evidence type="ECO:0000259" key="4">
    <source>
        <dbReference type="Pfam" id="PF00080"/>
    </source>
</evidence>
<comment type="function">
    <text evidence="2">Destroys radicals which are normally produced within the cells and which are toxic to biological systems. May play a role in favoring mycobacterial survival in phagocytes.</text>
</comment>
<comment type="caution">
    <text evidence="5">The sequence shown here is derived from an EMBL/GenBank/DDBJ whole genome shotgun (WGS) entry which is preliminary data.</text>
</comment>